<sequence>MGSDQPQISSSYLMRKSLLLHSGDPLTYADRYQGKKREPFARLRKGRFSTLCHQAESLTEEEGYHPVDLRAVCLGIPPPKLIQTLILMIRAKGFNDRSLPLSFLSAFTFISAQRSDRHSSMVSNREGELNASVKPNSQ</sequence>
<evidence type="ECO:0000313" key="3">
    <source>
        <dbReference type="WBParaSite" id="TMUE_3000011258.1"/>
    </source>
</evidence>
<reference evidence="1" key="1">
    <citation type="submission" date="2013-11" db="EMBL/GenBank/DDBJ databases">
        <authorList>
            <person name="Aslett M."/>
        </authorList>
    </citation>
    <scope>NUCLEOTIDE SEQUENCE [LARGE SCALE GENOMIC DNA]</scope>
    <source>
        <strain evidence="1">Edinburgh</strain>
    </source>
</reference>
<reference evidence="1" key="2">
    <citation type="submission" date="2014-03" db="EMBL/GenBank/DDBJ databases">
        <title>The whipworm genome and dual-species transcriptomics of an intimate host-pathogen interaction.</title>
        <authorList>
            <person name="Foth B.J."/>
            <person name="Tsai I.J."/>
            <person name="Reid A.J."/>
            <person name="Bancroft A.J."/>
            <person name="Nichol S."/>
            <person name="Tracey A."/>
            <person name="Holroyd N."/>
            <person name="Cotton J.A."/>
            <person name="Stanley E.J."/>
            <person name="Zarowiecki M."/>
            <person name="Liu J.Z."/>
            <person name="Huckvale T."/>
            <person name="Cooper P.J."/>
            <person name="Grencis R.K."/>
            <person name="Berriman M."/>
        </authorList>
    </citation>
    <scope>NUCLEOTIDE SEQUENCE [LARGE SCALE GENOMIC DNA]</scope>
    <source>
        <strain evidence="1">Edinburgh</strain>
    </source>
</reference>
<dbReference type="WBParaSite" id="TMUE_3000011166.1">
    <property type="protein sequence ID" value="TMUE_3000011166.1"/>
    <property type="gene ID" value="WBGene00286463"/>
</dbReference>
<dbReference type="AlphaFoldDB" id="A0A5S6QVX6"/>
<reference evidence="2 3" key="3">
    <citation type="submission" date="2019-12" db="UniProtKB">
        <authorList>
            <consortium name="WormBaseParasite"/>
        </authorList>
    </citation>
    <scope>IDENTIFICATION</scope>
</reference>
<proteinExistence type="predicted"/>
<accession>A0A5S6QVX6</accession>
<keyword evidence="1" id="KW-1185">Reference proteome</keyword>
<name>A0A5S6QVX6_TRIMR</name>
<evidence type="ECO:0000313" key="2">
    <source>
        <dbReference type="WBParaSite" id="TMUE_3000011166.1"/>
    </source>
</evidence>
<protein>
    <submittedName>
        <fullName evidence="2 3">Uncharacterized protein</fullName>
    </submittedName>
</protein>
<evidence type="ECO:0000313" key="1">
    <source>
        <dbReference type="Proteomes" id="UP000046395"/>
    </source>
</evidence>
<organism evidence="1 3">
    <name type="scientific">Trichuris muris</name>
    <name type="common">Mouse whipworm</name>
    <dbReference type="NCBI Taxonomy" id="70415"/>
    <lineage>
        <taxon>Eukaryota</taxon>
        <taxon>Metazoa</taxon>
        <taxon>Ecdysozoa</taxon>
        <taxon>Nematoda</taxon>
        <taxon>Enoplea</taxon>
        <taxon>Dorylaimia</taxon>
        <taxon>Trichinellida</taxon>
        <taxon>Trichuridae</taxon>
        <taxon>Trichuris</taxon>
    </lineage>
</organism>
<dbReference type="WBParaSite" id="TMUE_3000011258.1">
    <property type="protein sequence ID" value="TMUE_3000011258.1"/>
    <property type="gene ID" value="WBGene00301252"/>
</dbReference>
<dbReference type="Proteomes" id="UP000046395">
    <property type="component" value="Unassembled WGS sequence"/>
</dbReference>